<keyword evidence="6" id="KW-0865">Zymogen</keyword>
<evidence type="ECO:0000256" key="5">
    <source>
        <dbReference type="ARBA" id="ARBA00022807"/>
    </source>
</evidence>
<dbReference type="SUPFAM" id="SSF54001">
    <property type="entry name" value="Cysteine proteinases"/>
    <property type="match status" value="1"/>
</dbReference>
<dbReference type="InterPro" id="IPR012599">
    <property type="entry name" value="Propeptide_C1A"/>
</dbReference>
<accession>A0A1S5RQP9</accession>
<dbReference type="PROSITE" id="PS00640">
    <property type="entry name" value="THIOL_PROTEASE_ASN"/>
    <property type="match status" value="1"/>
</dbReference>
<dbReference type="InterPro" id="IPR013128">
    <property type="entry name" value="Peptidase_C1A"/>
</dbReference>
<evidence type="ECO:0000256" key="3">
    <source>
        <dbReference type="ARBA" id="ARBA00022729"/>
    </source>
</evidence>
<dbReference type="Pfam" id="PF00112">
    <property type="entry name" value="Peptidase_C1"/>
    <property type="match status" value="1"/>
</dbReference>
<dbReference type="Pfam" id="PF08127">
    <property type="entry name" value="Propeptide_C1"/>
    <property type="match status" value="1"/>
</dbReference>
<dbReference type="InterPro" id="IPR000169">
    <property type="entry name" value="Pept_cys_AS"/>
</dbReference>
<feature type="signal peptide" evidence="8">
    <location>
        <begin position="1"/>
        <end position="16"/>
    </location>
</feature>
<dbReference type="Gene3D" id="3.90.70.10">
    <property type="entry name" value="Cysteine proteinases"/>
    <property type="match status" value="1"/>
</dbReference>
<keyword evidence="4" id="KW-0378">Hydrolase</keyword>
<dbReference type="BRENDA" id="3.4.22.1">
    <property type="organism ID" value="5906"/>
</dbReference>
<dbReference type="GO" id="GO:0006508">
    <property type="term" value="P:proteolysis"/>
    <property type="evidence" value="ECO:0007669"/>
    <property type="project" value="UniProtKB-KW"/>
</dbReference>
<keyword evidence="2" id="KW-0645">Protease</keyword>
<keyword evidence="5" id="KW-0788">Thiol protease</keyword>
<evidence type="ECO:0000256" key="4">
    <source>
        <dbReference type="ARBA" id="ARBA00022801"/>
    </source>
</evidence>
<reference evidence="10" key="1">
    <citation type="journal article" date="2017" name="Fish Shellfish Immunol.">
        <title>Molecular cloning and functional characterization of cathepsin B from the sea cucumber Apostichopus japonicus.</title>
        <authorList>
            <person name="Chen H."/>
            <person name="Lv M."/>
            <person name="Lv Z."/>
            <person name="Li C."/>
            <person name="Xu W."/>
            <person name="Zhang W."/>
            <person name="Zhao X."/>
            <person name="Duan X."/>
            <person name="Jin C."/>
        </authorList>
    </citation>
    <scope>NUCLEOTIDE SEQUENCE</scope>
</reference>
<dbReference type="PRINTS" id="PR00705">
    <property type="entry name" value="PAPAIN"/>
</dbReference>
<evidence type="ECO:0000256" key="1">
    <source>
        <dbReference type="ARBA" id="ARBA00008455"/>
    </source>
</evidence>
<evidence type="ECO:0000313" key="10">
    <source>
        <dbReference type="EMBL" id="AOG61243.1"/>
    </source>
</evidence>
<feature type="chain" id="PRO_5018682830" evidence="8">
    <location>
        <begin position="17"/>
        <end position="332"/>
    </location>
</feature>
<dbReference type="PROSITE" id="PS00139">
    <property type="entry name" value="THIOL_PROTEASE_CYS"/>
    <property type="match status" value="1"/>
</dbReference>
<dbReference type="SMART" id="SM00645">
    <property type="entry name" value="Pept_C1"/>
    <property type="match status" value="1"/>
</dbReference>
<dbReference type="EMBL" id="KX591652">
    <property type="protein sequence ID" value="AOG61243.1"/>
    <property type="molecule type" value="mRNA"/>
</dbReference>
<evidence type="ECO:0000256" key="8">
    <source>
        <dbReference type="SAM" id="SignalP"/>
    </source>
</evidence>
<dbReference type="PROSITE" id="PS00639">
    <property type="entry name" value="THIOL_PROTEASE_HIS"/>
    <property type="match status" value="1"/>
</dbReference>
<dbReference type="FunFam" id="3.90.70.10:FF:000031">
    <property type="entry name" value="Cathepsin B"/>
    <property type="match status" value="1"/>
</dbReference>
<evidence type="ECO:0000256" key="6">
    <source>
        <dbReference type="ARBA" id="ARBA00023145"/>
    </source>
</evidence>
<keyword evidence="3 8" id="KW-0732">Signal</keyword>
<organism evidence="10">
    <name type="scientific">Stichopus japonicus</name>
    <name type="common">Sea cucumber</name>
    <dbReference type="NCBI Taxonomy" id="307972"/>
    <lineage>
        <taxon>Eukaryota</taxon>
        <taxon>Metazoa</taxon>
        <taxon>Echinodermata</taxon>
        <taxon>Eleutherozoa</taxon>
        <taxon>Echinozoa</taxon>
        <taxon>Holothuroidea</taxon>
        <taxon>Aspidochirotacea</taxon>
        <taxon>Aspidochirotida</taxon>
        <taxon>Stichopodidae</taxon>
        <taxon>Apostichopus</taxon>
    </lineage>
</organism>
<dbReference type="AlphaFoldDB" id="A0A1S5RQP9"/>
<evidence type="ECO:0000256" key="7">
    <source>
        <dbReference type="ARBA" id="ARBA00023157"/>
    </source>
</evidence>
<proteinExistence type="evidence at transcript level"/>
<name>A0A1S5RQP9_STIJA</name>
<evidence type="ECO:0000256" key="2">
    <source>
        <dbReference type="ARBA" id="ARBA00022670"/>
    </source>
</evidence>
<comment type="similarity">
    <text evidence="1">Belongs to the peptidase C1 family.</text>
</comment>
<dbReference type="PANTHER" id="PTHR12411">
    <property type="entry name" value="CYSTEINE PROTEASE FAMILY C1-RELATED"/>
    <property type="match status" value="1"/>
</dbReference>
<keyword evidence="7" id="KW-1015">Disulfide bond</keyword>
<dbReference type="InterPro" id="IPR000668">
    <property type="entry name" value="Peptidase_C1A_C"/>
</dbReference>
<dbReference type="InterPro" id="IPR025661">
    <property type="entry name" value="Pept_asp_AS"/>
</dbReference>
<feature type="domain" description="Peptidase C1A papain C-terminal" evidence="9">
    <location>
        <begin position="80"/>
        <end position="328"/>
    </location>
</feature>
<sequence>MRVVLVLMSLLAMGLAHPARITPLSQDMINYINKLDTTWKAGPNFEDRSLESVRSMMGTWITPGRKTGLPELVHYNVKDVPDTFDARDQWPNCPTIKEIRDQGSCGSCWAFGAVEAMSDRYCIHSNGSMNVHISAEDLTSCCMECGNGCGGGYPPEAWSYWVHTGLVTGGQFNTSQGCQPYQIPSCDHHVPGKLKPCGSELPTPRCERSCRKGYDTSYSQDKHFGSKAYTIRKDVAQIQMEIMTNGPVEADFQVYDDFLSYKSGVYQHETGKLLGGHAIRILGWGTDNGTPYWLVANSWNPDWGDSGFFKIIRGKDEVGIESDINAGMPKIQ</sequence>
<dbReference type="InterPro" id="IPR038765">
    <property type="entry name" value="Papain-like_cys_pep_sf"/>
</dbReference>
<evidence type="ECO:0000259" key="9">
    <source>
        <dbReference type="SMART" id="SM00645"/>
    </source>
</evidence>
<dbReference type="InterPro" id="IPR025660">
    <property type="entry name" value="Pept_his_AS"/>
</dbReference>
<dbReference type="GO" id="GO:0004197">
    <property type="term" value="F:cysteine-type endopeptidase activity"/>
    <property type="evidence" value="ECO:0007669"/>
    <property type="project" value="InterPro"/>
</dbReference>
<dbReference type="CDD" id="cd02620">
    <property type="entry name" value="Peptidase_C1A_CathepsinB"/>
    <property type="match status" value="1"/>
</dbReference>
<protein>
    <submittedName>
        <fullName evidence="10">Cathepsin B</fullName>
    </submittedName>
</protein>